<reference evidence="1" key="1">
    <citation type="submission" date="2024-12" db="EMBL/GenBank/DDBJ databases">
        <authorList>
            <person name="Wu N."/>
        </authorList>
    </citation>
    <scope>NUCLEOTIDE SEQUENCE</scope>
    <source>
        <strain evidence="1">P15</strain>
    </source>
</reference>
<evidence type="ECO:0000313" key="1">
    <source>
        <dbReference type="EMBL" id="MFM9326924.1"/>
    </source>
</evidence>
<sequence>MSETLRIGITCYPTLGGSGVVATELGKMLAEKGHDVHFITHSIPFRLGRFDKHIFFHEVEVSDYYVFRYPPYDLSLASKLAQVAKREKLDLLHVHYAIPHAVCALLAKQMVGDHLKVVTTLHGTDITVLAQDDSLSDLIRYAINQSDAVTAVSEDLIRETRETLLVDRPIDLTYNFVDKRVYYPRNVSKLRAEFAHVDEKILMHISNFRPVKRVLDVVEVFAKVNDNIPSRLLFVGEGPDLSKVMARVKELGISDRVSFCGKQDDVAEVISLADLLLLPSEKESFGLVALEAMACGVPTVGSLAGGIPELVKDGETGYLSPVGDTDKMARDAIRLLSDGDLYQRMVEACLSRARNAFCNNRITADYEDIYYRVLGRTAPERNAGDGSADSKLSCLG</sequence>
<dbReference type="Proteomes" id="UP001631969">
    <property type="component" value="Unassembled WGS sequence"/>
</dbReference>
<evidence type="ECO:0000313" key="2">
    <source>
        <dbReference type="Proteomes" id="UP001631969"/>
    </source>
</evidence>
<dbReference type="EMBL" id="JBJURJ010000001">
    <property type="protein sequence ID" value="MFM9326924.1"/>
    <property type="molecule type" value="Genomic_DNA"/>
</dbReference>
<proteinExistence type="predicted"/>
<organism evidence="1 2">
    <name type="scientific">Paenibacillus mesotrionivorans</name>
    <dbReference type="NCBI Taxonomy" id="3160968"/>
    <lineage>
        <taxon>Bacteria</taxon>
        <taxon>Bacillati</taxon>
        <taxon>Bacillota</taxon>
        <taxon>Bacilli</taxon>
        <taxon>Bacillales</taxon>
        <taxon>Paenibacillaceae</taxon>
        <taxon>Paenibacillus</taxon>
    </lineage>
</organism>
<accession>A0ACC7NU97</accession>
<gene>
    <name evidence="1" type="primary">bshA</name>
    <name evidence="1" type="ORF">ACI1P1_01295</name>
</gene>
<keyword evidence="2" id="KW-1185">Reference proteome</keyword>
<name>A0ACC7NU97_9BACL</name>
<protein>
    <submittedName>
        <fullName evidence="1">N-acetyl-alpha-D-glucosaminyl L-malate synthase BshA</fullName>
    </submittedName>
</protein>
<comment type="caution">
    <text evidence="1">The sequence shown here is derived from an EMBL/GenBank/DDBJ whole genome shotgun (WGS) entry which is preliminary data.</text>
</comment>